<evidence type="ECO:0000256" key="2">
    <source>
        <dbReference type="ARBA" id="ARBA00022448"/>
    </source>
</evidence>
<evidence type="ECO:0000256" key="7">
    <source>
        <dbReference type="ARBA" id="ARBA00023136"/>
    </source>
</evidence>
<feature type="compositionally biased region" description="Basic and acidic residues" evidence="9">
    <location>
        <begin position="749"/>
        <end position="812"/>
    </location>
</feature>
<sequence length="1053" mass="116702">MGELKPSVEKTPGGCEITRRSTHVRGSRWLMRADTHPKIDVEIICGSKEELTPSEDVKPTVVQGLAAFAVSLYSASVGYASAYTAPALVSMDKESSPVHPTSQEESWIGSLMPLSALLGGLVGGLLIEVLGRKRTIMATAFPFTISFLMIALATNVPLIMAGRAVAGFCVGITSLGLPVYLGETLQPEVRGMFGLFPTTLGNVGILACFVAGYFFEWQGLAFIGASIPIPCFLMMFFIPETPTWYMSNGKYSTLSISEPRLGKMLFIKLSQHCRADEERFSSTGRQKDAQKALKWLRGKDADVSKEIAEMNKAAESEEESSVSIQDLFQKCYLWPLSIALGLMFFQQFSGINAMIFYTVEIFEDAGSTIDSNLAAIIVGLVNLSSTLVATFLIDRLGRKILLYISSSLMAITLASLGAFFYMKEVIEMDVTHLGWLPLASFVVFVIGFSLGAGPIPWLMMGEILPAKIRGRAASIATGFNWTCTFIVTKTFVDMKTYLGPHGAFWTFGVVCTIFLVFTIAFVPETQGKSLADIERKFRGVTFNVPAPHRHRIPFLQGEHLRAIRFHPIHECTAFSLILPTELSRRDLTTLSMAMATEGASAVTEDFTVVESDDKRLPTTETAGRSRGDRASSSSSKESKRSDSASENGKKKPKEEKPPSKKRLDRARIRDEKREERRRKDAERKLRQKVSKEKKNEADEEMKDVKKEKRTFRKNLVMGNERRRRKLRRPANRLSKTAILSTSLLTTVIKRETPLRRRGAEGGQRTSEREGGGENRDGKKSSRYERNKTARKERERKRRDEYVAAKKNQEKKGLNSFEGKSAPSSKASNEKPAEDGRVAAEERNIAENTQAEGSGQLEGSKQQAAEALPGAFEKRRTSLGCGDESTSGTGNVNQGRHRRRNSLESGKMNFLSNRKENERQTSVEDEETSARRSESDGGGGGRKKKNKDEDNASRSDQDDNKDKDPRPSRRIRNKVCHVPVLPCFKIFLTSNVSLACCSVPGPSFHPDLSARDGEIEQATTREERRHDGEQHRSRLAVAQPVPETSAFVGSAVNV</sequence>
<feature type="transmembrane region" description="Helical" evidence="10">
    <location>
        <begin position="220"/>
        <end position="238"/>
    </location>
</feature>
<evidence type="ECO:0000313" key="13">
    <source>
        <dbReference type="Proteomes" id="UP000479000"/>
    </source>
</evidence>
<feature type="compositionally biased region" description="Basic residues" evidence="9">
    <location>
        <begin position="721"/>
        <end position="730"/>
    </location>
</feature>
<dbReference type="PANTHER" id="PTHR48021">
    <property type="match status" value="1"/>
</dbReference>
<evidence type="ECO:0000256" key="10">
    <source>
        <dbReference type="SAM" id="Phobius"/>
    </source>
</evidence>
<dbReference type="PROSITE" id="PS50850">
    <property type="entry name" value="MFS"/>
    <property type="match status" value="1"/>
</dbReference>
<feature type="compositionally biased region" description="Basic and acidic residues" evidence="9">
    <location>
        <begin position="665"/>
        <end position="706"/>
    </location>
</feature>
<dbReference type="PRINTS" id="PR00171">
    <property type="entry name" value="SUGRTRNSPORT"/>
</dbReference>
<dbReference type="PROSITE" id="PS00216">
    <property type="entry name" value="SUGAR_TRANSPORT_1"/>
    <property type="match status" value="1"/>
</dbReference>
<keyword evidence="6 10" id="KW-1133">Transmembrane helix</keyword>
<evidence type="ECO:0000256" key="1">
    <source>
        <dbReference type="ARBA" id="ARBA00004651"/>
    </source>
</evidence>
<organism evidence="12 13">
    <name type="scientific">Nesidiocoris tenuis</name>
    <dbReference type="NCBI Taxonomy" id="355587"/>
    <lineage>
        <taxon>Eukaryota</taxon>
        <taxon>Metazoa</taxon>
        <taxon>Ecdysozoa</taxon>
        <taxon>Arthropoda</taxon>
        <taxon>Hexapoda</taxon>
        <taxon>Insecta</taxon>
        <taxon>Pterygota</taxon>
        <taxon>Neoptera</taxon>
        <taxon>Paraneoptera</taxon>
        <taxon>Hemiptera</taxon>
        <taxon>Heteroptera</taxon>
        <taxon>Panheteroptera</taxon>
        <taxon>Cimicomorpha</taxon>
        <taxon>Miridae</taxon>
        <taxon>Dicyphina</taxon>
        <taxon>Nesidiocoris</taxon>
    </lineage>
</organism>
<reference evidence="12 13" key="1">
    <citation type="submission" date="2020-02" db="EMBL/GenBank/DDBJ databases">
        <authorList>
            <person name="Ferguson B K."/>
        </authorList>
    </citation>
    <scope>NUCLEOTIDE SEQUENCE [LARGE SCALE GENOMIC DNA]</scope>
</reference>
<evidence type="ECO:0000259" key="11">
    <source>
        <dbReference type="PROSITE" id="PS50850"/>
    </source>
</evidence>
<feature type="compositionally biased region" description="Basic and acidic residues" evidence="9">
    <location>
        <begin position="611"/>
        <end position="629"/>
    </location>
</feature>
<dbReference type="InterPro" id="IPR005828">
    <property type="entry name" value="MFS_sugar_transport-like"/>
</dbReference>
<accession>A0A6H5HIZ3</accession>
<evidence type="ECO:0000256" key="5">
    <source>
        <dbReference type="ARBA" id="ARBA00022692"/>
    </source>
</evidence>
<protein>
    <recommendedName>
        <fullName evidence="11">Major facilitator superfamily (MFS) profile domain-containing protein</fullName>
    </recommendedName>
</protein>
<evidence type="ECO:0000256" key="9">
    <source>
        <dbReference type="SAM" id="MobiDB-lite"/>
    </source>
</evidence>
<feature type="transmembrane region" description="Helical" evidence="10">
    <location>
        <begin position="434"/>
        <end position="460"/>
    </location>
</feature>
<dbReference type="SUPFAM" id="SSF103473">
    <property type="entry name" value="MFS general substrate transporter"/>
    <property type="match status" value="1"/>
</dbReference>
<dbReference type="InterPro" id="IPR036259">
    <property type="entry name" value="MFS_trans_sf"/>
</dbReference>
<comment type="similarity">
    <text evidence="8">Belongs to the major facilitator superfamily. Sugar transporter (TC 2.A.1.1) family. Trehalose transporter subfamily.</text>
</comment>
<keyword evidence="3" id="KW-1003">Cell membrane</keyword>
<keyword evidence="4" id="KW-0762">Sugar transport</keyword>
<evidence type="ECO:0000256" key="6">
    <source>
        <dbReference type="ARBA" id="ARBA00022989"/>
    </source>
</evidence>
<feature type="region of interest" description="Disordered" evidence="9">
    <location>
        <begin position="749"/>
        <end position="969"/>
    </location>
</feature>
<feature type="transmembrane region" description="Helical" evidence="10">
    <location>
        <begin position="65"/>
        <end position="86"/>
    </location>
</feature>
<feature type="transmembrane region" description="Helical" evidence="10">
    <location>
        <begin position="193"/>
        <end position="214"/>
    </location>
</feature>
<dbReference type="InterPro" id="IPR005829">
    <property type="entry name" value="Sugar_transporter_CS"/>
</dbReference>
<dbReference type="FunFam" id="1.20.1250.20:FF:000218">
    <property type="entry name" value="facilitated trehalose transporter Tret1"/>
    <property type="match status" value="1"/>
</dbReference>
<dbReference type="Pfam" id="PF00083">
    <property type="entry name" value="Sugar_tr"/>
    <property type="match status" value="2"/>
</dbReference>
<dbReference type="CDD" id="cd17358">
    <property type="entry name" value="MFS_GLUT6_8_Class3_like"/>
    <property type="match status" value="1"/>
</dbReference>
<feature type="transmembrane region" description="Helical" evidence="10">
    <location>
        <begin position="400"/>
        <end position="422"/>
    </location>
</feature>
<feature type="transmembrane region" description="Helical" evidence="10">
    <location>
        <begin position="164"/>
        <end position="181"/>
    </location>
</feature>
<dbReference type="OrthoDB" id="6339427at2759"/>
<feature type="compositionally biased region" description="Basic and acidic residues" evidence="9">
    <location>
        <begin position="912"/>
        <end position="934"/>
    </location>
</feature>
<keyword evidence="2" id="KW-0813">Transport</keyword>
<proteinExistence type="inferred from homology"/>
<evidence type="ECO:0000313" key="12">
    <source>
        <dbReference type="EMBL" id="CAB0016585.1"/>
    </source>
</evidence>
<feature type="transmembrane region" description="Helical" evidence="10">
    <location>
        <begin position="504"/>
        <end position="522"/>
    </location>
</feature>
<feature type="compositionally biased region" description="Basic and acidic residues" evidence="9">
    <location>
        <begin position="945"/>
        <end position="966"/>
    </location>
</feature>
<keyword evidence="7 10" id="KW-0472">Membrane</keyword>
<name>A0A6H5HIZ3_9HEMI</name>
<feature type="domain" description="Major facilitator superfamily (MFS) profile" evidence="11">
    <location>
        <begin position="59"/>
        <end position="526"/>
    </location>
</feature>
<dbReference type="InterPro" id="IPR020846">
    <property type="entry name" value="MFS_dom"/>
</dbReference>
<dbReference type="InterPro" id="IPR003663">
    <property type="entry name" value="Sugar/inositol_transpt"/>
</dbReference>
<evidence type="ECO:0000256" key="8">
    <source>
        <dbReference type="ARBA" id="ARBA00024348"/>
    </source>
</evidence>
<dbReference type="Proteomes" id="UP000479000">
    <property type="component" value="Unassembled WGS sequence"/>
</dbReference>
<evidence type="ECO:0000256" key="4">
    <source>
        <dbReference type="ARBA" id="ARBA00022597"/>
    </source>
</evidence>
<feature type="transmembrane region" description="Helical" evidence="10">
    <location>
        <begin position="106"/>
        <end position="127"/>
    </location>
</feature>
<dbReference type="GO" id="GO:0051119">
    <property type="term" value="F:sugar transmembrane transporter activity"/>
    <property type="evidence" value="ECO:0007669"/>
    <property type="project" value="InterPro"/>
</dbReference>
<feature type="transmembrane region" description="Helical" evidence="10">
    <location>
        <begin position="139"/>
        <end position="158"/>
    </location>
</feature>
<feature type="transmembrane region" description="Helical" evidence="10">
    <location>
        <begin position="371"/>
        <end position="393"/>
    </location>
</feature>
<dbReference type="InterPro" id="IPR044775">
    <property type="entry name" value="MFS_ERD6/Tret1-like"/>
</dbReference>
<keyword evidence="5 10" id="KW-0812">Transmembrane</keyword>
<gene>
    <name evidence="12" type="ORF">NTEN_LOCUS20748</name>
</gene>
<dbReference type="PROSITE" id="PS00217">
    <property type="entry name" value="SUGAR_TRANSPORT_2"/>
    <property type="match status" value="1"/>
</dbReference>
<dbReference type="EMBL" id="CADCXU010030473">
    <property type="protein sequence ID" value="CAB0016585.1"/>
    <property type="molecule type" value="Genomic_DNA"/>
</dbReference>
<feature type="compositionally biased region" description="Polar residues" evidence="9">
    <location>
        <begin position="845"/>
        <end position="862"/>
    </location>
</feature>
<feature type="compositionally biased region" description="Basic and acidic residues" evidence="9">
    <location>
        <begin position="636"/>
        <end position="658"/>
    </location>
</feature>
<feature type="compositionally biased region" description="Polar residues" evidence="9">
    <location>
        <begin position="883"/>
        <end position="893"/>
    </location>
</feature>
<evidence type="ECO:0000256" key="3">
    <source>
        <dbReference type="ARBA" id="ARBA00022475"/>
    </source>
</evidence>
<feature type="compositionally biased region" description="Basic and acidic residues" evidence="9">
    <location>
        <begin position="827"/>
        <end position="844"/>
    </location>
</feature>
<dbReference type="InterPro" id="IPR050549">
    <property type="entry name" value="MFS_Trehalose_Transporter"/>
</dbReference>
<comment type="subcellular location">
    <subcellularLocation>
        <location evidence="1">Cell membrane</location>
        <topology evidence="1">Multi-pass membrane protein</topology>
    </subcellularLocation>
</comment>
<dbReference type="GO" id="GO:0005886">
    <property type="term" value="C:plasma membrane"/>
    <property type="evidence" value="ECO:0007669"/>
    <property type="project" value="UniProtKB-SubCell"/>
</dbReference>
<dbReference type="AlphaFoldDB" id="A0A6H5HIZ3"/>
<dbReference type="PANTHER" id="PTHR48021:SF96">
    <property type="entry name" value="FACILITATED TREHALOSE TRANSPORTER TRET1-1-RELATED"/>
    <property type="match status" value="1"/>
</dbReference>
<keyword evidence="13" id="KW-1185">Reference proteome</keyword>
<dbReference type="Gene3D" id="1.20.1250.20">
    <property type="entry name" value="MFS general substrate transporter like domains"/>
    <property type="match status" value="1"/>
</dbReference>
<feature type="region of interest" description="Disordered" evidence="9">
    <location>
        <begin position="606"/>
        <end position="737"/>
    </location>
</feature>
<feature type="transmembrane region" description="Helical" evidence="10">
    <location>
        <begin position="332"/>
        <end position="359"/>
    </location>
</feature>